<accession>A0A1S8T8M4</accession>
<sequence>MNSKIDKELVKILYIDEGLNSSEIAKKLNLKVKSVEKCIQRNFNKYKLQHKRVRLQKKETEKAINYEATRCMSDGSFIKKNPSIYKTDSNGDIIVNAPEEILTWDVPKKLKNDDSTELYNKRVTKKYRDTSNESLN</sequence>
<dbReference type="STRING" id="29367.CLPUN_42120"/>
<evidence type="ECO:0000313" key="2">
    <source>
        <dbReference type="Proteomes" id="UP000190890"/>
    </source>
</evidence>
<reference evidence="1 2" key="1">
    <citation type="submission" date="2016-05" db="EMBL/GenBank/DDBJ databases">
        <title>Microbial solvent formation.</title>
        <authorList>
            <person name="Poehlein A."/>
            <person name="Montoya Solano J.D."/>
            <person name="Flitsch S."/>
            <person name="Krabben P."/>
            <person name="Duerre P."/>
            <person name="Daniel R."/>
        </authorList>
    </citation>
    <scope>NUCLEOTIDE SEQUENCE [LARGE SCALE GENOMIC DNA]</scope>
    <source>
        <strain evidence="1 2">DSM 2619</strain>
    </source>
</reference>
<name>A0A1S8T8M4_9CLOT</name>
<comment type="caution">
    <text evidence="1">The sequence shown here is derived from an EMBL/GenBank/DDBJ whole genome shotgun (WGS) entry which is preliminary data.</text>
</comment>
<gene>
    <name evidence="1" type="ORF">CLPUN_42120</name>
</gene>
<dbReference type="RefSeq" id="WP_198944384.1">
    <property type="nucleotide sequence ID" value="NZ_LZZM01000206.1"/>
</dbReference>
<dbReference type="EMBL" id="LZZM01000206">
    <property type="protein sequence ID" value="OOM73974.1"/>
    <property type="molecule type" value="Genomic_DNA"/>
</dbReference>
<keyword evidence="2" id="KW-1185">Reference proteome</keyword>
<organism evidence="1 2">
    <name type="scientific">Clostridium puniceum</name>
    <dbReference type="NCBI Taxonomy" id="29367"/>
    <lineage>
        <taxon>Bacteria</taxon>
        <taxon>Bacillati</taxon>
        <taxon>Bacillota</taxon>
        <taxon>Clostridia</taxon>
        <taxon>Eubacteriales</taxon>
        <taxon>Clostridiaceae</taxon>
        <taxon>Clostridium</taxon>
    </lineage>
</organism>
<dbReference type="AlphaFoldDB" id="A0A1S8T8M4"/>
<dbReference type="Proteomes" id="UP000190890">
    <property type="component" value="Unassembled WGS sequence"/>
</dbReference>
<proteinExistence type="predicted"/>
<protein>
    <submittedName>
        <fullName evidence="1">Uncharacterized protein</fullName>
    </submittedName>
</protein>
<evidence type="ECO:0000313" key="1">
    <source>
        <dbReference type="EMBL" id="OOM73974.1"/>
    </source>
</evidence>